<dbReference type="PROSITE" id="PS51257">
    <property type="entry name" value="PROKAR_LIPOPROTEIN"/>
    <property type="match status" value="1"/>
</dbReference>
<evidence type="ECO:0000256" key="5">
    <source>
        <dbReference type="ARBA" id="ARBA00022448"/>
    </source>
</evidence>
<dbReference type="Proteomes" id="UP000248598">
    <property type="component" value="Chromosome 1"/>
</dbReference>
<evidence type="ECO:0000256" key="7">
    <source>
        <dbReference type="ARBA" id="ARBA00022927"/>
    </source>
</evidence>
<dbReference type="CDD" id="cd16326">
    <property type="entry name" value="LolB"/>
    <property type="match status" value="1"/>
</dbReference>
<protein>
    <recommendedName>
        <fullName evidence="4">Outer-membrane lipoprotein LolB</fullName>
    </recommendedName>
</protein>
<evidence type="ECO:0000256" key="11">
    <source>
        <dbReference type="ARBA" id="ARBA00023237"/>
    </source>
</evidence>
<evidence type="ECO:0000256" key="10">
    <source>
        <dbReference type="ARBA" id="ARBA00023186"/>
    </source>
</evidence>
<keyword evidence="10" id="KW-0143">Chaperone</keyword>
<comment type="similarity">
    <text evidence="2">Belongs to the LolB family.</text>
</comment>
<keyword evidence="9" id="KW-0564">Palmitate</keyword>
<dbReference type="SUPFAM" id="SSF89392">
    <property type="entry name" value="Prokaryotic lipoproteins and lipoprotein localization factors"/>
    <property type="match status" value="1"/>
</dbReference>
<dbReference type="Gene3D" id="2.50.20.10">
    <property type="entry name" value="Lipoprotein localisation LolA/LolB/LppX"/>
    <property type="match status" value="1"/>
</dbReference>
<reference evidence="14 15" key="1">
    <citation type="submission" date="2018-06" db="EMBL/GenBank/DDBJ databases">
        <authorList>
            <consortium name="Pathogen Informatics"/>
            <person name="Doyle S."/>
        </authorList>
    </citation>
    <scope>NUCLEOTIDE SEQUENCE [LARGE SCALE GENOMIC DNA]</scope>
    <source>
        <strain evidence="14 15">NCTC10529</strain>
    </source>
</reference>
<evidence type="ECO:0000313" key="14">
    <source>
        <dbReference type="EMBL" id="SQH25598.1"/>
    </source>
</evidence>
<dbReference type="EMBL" id="LS483426">
    <property type="protein sequence ID" value="SQH25598.1"/>
    <property type="molecule type" value="Genomic_DNA"/>
</dbReference>
<dbReference type="InterPro" id="IPR004565">
    <property type="entry name" value="OM_lipoprot_LolB"/>
</dbReference>
<keyword evidence="11" id="KW-0998">Cell outer membrane</keyword>
<keyword evidence="12 14" id="KW-0449">Lipoprotein</keyword>
<evidence type="ECO:0000256" key="4">
    <source>
        <dbReference type="ARBA" id="ARBA00016202"/>
    </source>
</evidence>
<gene>
    <name evidence="14" type="primary">lolB</name>
    <name evidence="14" type="ORF">NCTC10529_01804</name>
</gene>
<dbReference type="GeneID" id="93263074"/>
<dbReference type="RefSeq" id="WP_003786257.1">
    <property type="nucleotide sequence ID" value="NZ_CP091518.1"/>
</dbReference>
<evidence type="ECO:0000256" key="2">
    <source>
        <dbReference type="ARBA" id="ARBA00009696"/>
    </source>
</evidence>
<evidence type="ECO:0000256" key="8">
    <source>
        <dbReference type="ARBA" id="ARBA00023136"/>
    </source>
</evidence>
<dbReference type="GO" id="GO:0009279">
    <property type="term" value="C:cell outer membrane"/>
    <property type="evidence" value="ECO:0007669"/>
    <property type="project" value="UniProtKB-SubCell"/>
</dbReference>
<keyword evidence="6 13" id="KW-0732">Signal</keyword>
<comment type="subcellular location">
    <subcellularLocation>
        <location evidence="1">Cell outer membrane</location>
        <topology evidence="1">Lipid-anchor</topology>
    </subcellularLocation>
</comment>
<evidence type="ECO:0000256" key="13">
    <source>
        <dbReference type="SAM" id="SignalP"/>
    </source>
</evidence>
<feature type="chain" id="PRO_5043387936" description="Outer-membrane lipoprotein LolB" evidence="13">
    <location>
        <begin position="22"/>
        <end position="199"/>
    </location>
</feature>
<evidence type="ECO:0000313" key="15">
    <source>
        <dbReference type="Proteomes" id="UP000248598"/>
    </source>
</evidence>
<dbReference type="AlphaFoldDB" id="A0AAX2J7Y5"/>
<keyword evidence="8" id="KW-0472">Membrane</keyword>
<evidence type="ECO:0000256" key="6">
    <source>
        <dbReference type="ARBA" id="ARBA00022729"/>
    </source>
</evidence>
<proteinExistence type="inferred from homology"/>
<evidence type="ECO:0000256" key="9">
    <source>
        <dbReference type="ARBA" id="ARBA00023139"/>
    </source>
</evidence>
<evidence type="ECO:0000256" key="3">
    <source>
        <dbReference type="ARBA" id="ARBA00011245"/>
    </source>
</evidence>
<dbReference type="Pfam" id="PF03550">
    <property type="entry name" value="LolB"/>
    <property type="match status" value="1"/>
</dbReference>
<evidence type="ECO:0000256" key="1">
    <source>
        <dbReference type="ARBA" id="ARBA00004459"/>
    </source>
</evidence>
<accession>A0AAX2J7Y5</accession>
<dbReference type="GO" id="GO:0015031">
    <property type="term" value="P:protein transport"/>
    <property type="evidence" value="ECO:0007669"/>
    <property type="project" value="UniProtKB-KW"/>
</dbReference>
<sequence length="199" mass="21885">MNKLWLILGANLFLAACTSLDAPLQTQAPAQWQAQRNWQSFSSSGRFAVKNGNTGQSAHFDWRKENGVEQFDINTPLGNTVGQLCQDAQGAIAIDHNNRAYTAENAEALSAQLIGYPLPLQYLSVWANGEWVASAPHSFDDAGRLHQFGWQIEREANEDGTPSSLHLENAPFSLRMVFSDNQRQAGNAPSQTALCPTRN</sequence>
<keyword evidence="5" id="KW-0813">Transport</keyword>
<evidence type="ECO:0000256" key="12">
    <source>
        <dbReference type="ARBA" id="ARBA00023288"/>
    </source>
</evidence>
<comment type="subunit">
    <text evidence="3">Monomer.</text>
</comment>
<dbReference type="InterPro" id="IPR029046">
    <property type="entry name" value="LolA/LolB/LppX"/>
</dbReference>
<name>A0AAX2J7Y5_KINKI</name>
<keyword evidence="7" id="KW-0653">Protein transport</keyword>
<organism evidence="14 15">
    <name type="scientific">Kingella kingae</name>
    <dbReference type="NCBI Taxonomy" id="504"/>
    <lineage>
        <taxon>Bacteria</taxon>
        <taxon>Pseudomonadati</taxon>
        <taxon>Pseudomonadota</taxon>
        <taxon>Betaproteobacteria</taxon>
        <taxon>Neisseriales</taxon>
        <taxon>Neisseriaceae</taxon>
        <taxon>Kingella</taxon>
    </lineage>
</organism>
<feature type="signal peptide" evidence="13">
    <location>
        <begin position="1"/>
        <end position="21"/>
    </location>
</feature>